<keyword evidence="1" id="KW-0175">Coiled coil</keyword>
<keyword evidence="4" id="KW-1185">Reference proteome</keyword>
<dbReference type="InParanoid" id="A0A6P7YC95"/>
<feature type="signal peptide" evidence="3">
    <location>
        <begin position="1"/>
        <end position="20"/>
    </location>
</feature>
<feature type="transmembrane region" description="Helical" evidence="2">
    <location>
        <begin position="116"/>
        <end position="138"/>
    </location>
</feature>
<organism evidence="4 5">
    <name type="scientific">Microcaecilia unicolor</name>
    <dbReference type="NCBI Taxonomy" id="1415580"/>
    <lineage>
        <taxon>Eukaryota</taxon>
        <taxon>Metazoa</taxon>
        <taxon>Chordata</taxon>
        <taxon>Craniata</taxon>
        <taxon>Vertebrata</taxon>
        <taxon>Euteleostomi</taxon>
        <taxon>Amphibia</taxon>
        <taxon>Gymnophiona</taxon>
        <taxon>Siphonopidae</taxon>
        <taxon>Microcaecilia</taxon>
    </lineage>
</organism>
<evidence type="ECO:0000256" key="2">
    <source>
        <dbReference type="SAM" id="Phobius"/>
    </source>
</evidence>
<feature type="chain" id="PRO_5028012061" evidence="3">
    <location>
        <begin position="21"/>
        <end position="565"/>
    </location>
</feature>
<dbReference type="OrthoDB" id="9895417at2759"/>
<name>A0A6P7YC95_9AMPH</name>
<proteinExistence type="predicted"/>
<keyword evidence="2" id="KW-0472">Membrane</keyword>
<dbReference type="RefSeq" id="XP_030062668.1">
    <property type="nucleotide sequence ID" value="XM_030206808.1"/>
</dbReference>
<evidence type="ECO:0000256" key="1">
    <source>
        <dbReference type="SAM" id="Coils"/>
    </source>
</evidence>
<sequence>MHTRTWIAMVLTTLLMGSLSKMIEPGPMSGVVLQDTPGFLIAQSQIVTQKVVVSLDPMHVILRHFNVTILGKSLSTQTWFFNYMQYARDQVKNILAQLEKVMVQPVQPQNARSKRFVGIVGGLIFSALGSLFGASMSVANAISVRQLQATIKSLEADLKNVESKLHSQQNQLIAQGKTIADTVTLVNLHTRQIEINTMDLSVLKGAVNEERLFIHPVKDLMQDLFRELDTSVSNLMLGHIPTYLVPSAVIREAFAKITRLPIEPFQIQTAFHLGMALPLMLDMERMEIAFLLQLPFIGPENVYQLKQVLNVGTWHDNLYLHVETPQYVAYQQEDPQHYLVPNLDLCQKAKDIHWLCPGKPFLKDSTEALCGLSTEKVQEKCKVQVSKYEDFSETTVAVVDTVWMISTPNMELTVTFLKHDVINRFSLPCNVCLIAVPKYSVVNVGGVSLFYLDTDSVISELEILDVFRGHPIDFALDVMPFLQSKNSHTVELAVNQDSIQISDYKHHPSDVPVGNITTHVAIPLLTILWIVMFVIVTLLAREVLAQRQLIRRSSSPMSMRLRDFV</sequence>
<gene>
    <name evidence="5" type="primary">LOC115472519</name>
</gene>
<keyword evidence="2" id="KW-0812">Transmembrane</keyword>
<reference evidence="5" key="1">
    <citation type="submission" date="2025-08" db="UniProtKB">
        <authorList>
            <consortium name="RefSeq"/>
        </authorList>
    </citation>
    <scope>IDENTIFICATION</scope>
</reference>
<evidence type="ECO:0000313" key="5">
    <source>
        <dbReference type="RefSeq" id="XP_030062668.1"/>
    </source>
</evidence>
<dbReference type="AlphaFoldDB" id="A0A6P7YC95"/>
<accession>A0A6P7YC95</accession>
<dbReference type="KEGG" id="muo:115472519"/>
<keyword evidence="2" id="KW-1133">Transmembrane helix</keyword>
<dbReference type="GeneID" id="115472519"/>
<feature type="transmembrane region" description="Helical" evidence="2">
    <location>
        <begin position="520"/>
        <end position="544"/>
    </location>
</feature>
<evidence type="ECO:0000313" key="4">
    <source>
        <dbReference type="Proteomes" id="UP000515156"/>
    </source>
</evidence>
<protein>
    <submittedName>
        <fullName evidence="5">Uncharacterized protein LOC115472519</fullName>
    </submittedName>
</protein>
<keyword evidence="3" id="KW-0732">Signal</keyword>
<feature type="coiled-coil region" evidence="1">
    <location>
        <begin position="144"/>
        <end position="171"/>
    </location>
</feature>
<dbReference type="Proteomes" id="UP000515156">
    <property type="component" value="Chromosome 6"/>
</dbReference>
<evidence type="ECO:0000256" key="3">
    <source>
        <dbReference type="SAM" id="SignalP"/>
    </source>
</evidence>